<protein>
    <recommendedName>
        <fullName evidence="4">SAP domain-containing protein</fullName>
    </recommendedName>
</protein>
<dbReference type="SUPFAM" id="SSF68906">
    <property type="entry name" value="SAP domain"/>
    <property type="match status" value="1"/>
</dbReference>
<keyword evidence="6" id="KW-1185">Reference proteome</keyword>
<evidence type="ECO:0000256" key="3">
    <source>
        <dbReference type="SAM" id="MobiDB-lite"/>
    </source>
</evidence>
<evidence type="ECO:0000256" key="1">
    <source>
        <dbReference type="ARBA" id="ARBA00022553"/>
    </source>
</evidence>
<feature type="compositionally biased region" description="Basic and acidic residues" evidence="3">
    <location>
        <begin position="192"/>
        <end position="212"/>
    </location>
</feature>
<keyword evidence="1" id="KW-0597">Phosphoprotein</keyword>
<dbReference type="Gene3D" id="1.10.720.30">
    <property type="entry name" value="SAP domain"/>
    <property type="match status" value="1"/>
</dbReference>
<feature type="compositionally biased region" description="Low complexity" evidence="3">
    <location>
        <begin position="65"/>
        <end position="82"/>
    </location>
</feature>
<comment type="similarity">
    <text evidence="2">Belongs to the SAP domain-containing ribonucleoprotein family.</text>
</comment>
<dbReference type="Pfam" id="PF02037">
    <property type="entry name" value="SAP"/>
    <property type="match status" value="1"/>
</dbReference>
<dbReference type="PANTHER" id="PTHR46551:SF1">
    <property type="entry name" value="SAP DOMAIN-CONTAINING RIBONUCLEOPROTEIN"/>
    <property type="match status" value="1"/>
</dbReference>
<dbReference type="SMART" id="SM00513">
    <property type="entry name" value="SAP"/>
    <property type="match status" value="1"/>
</dbReference>
<evidence type="ECO:0000313" key="5">
    <source>
        <dbReference type="EMBL" id="USW48266.1"/>
    </source>
</evidence>
<feature type="domain" description="SAP" evidence="4">
    <location>
        <begin position="4"/>
        <end position="38"/>
    </location>
</feature>
<feature type="region of interest" description="Disordered" evidence="3">
    <location>
        <begin position="35"/>
        <end position="142"/>
    </location>
</feature>
<name>A0A9Q9AP51_9PEZI</name>
<sequence length="267" mass="29034">MADYAKKKNDELATLCKERNLPHSGKKAELVKRLEDYDAKQNTEAPAEKPAANEDEIDWDDEPATEAAKTATTEAAATAIAAGGQGPVDNPQDVPNQEAAIDPAQTDDLKVAAGPTDAPAVDTEAEKKRKEEEDAKFRAGIAESTLDEEIAKRKARRARFGITGDDEELKKLERAKRFGASLSPLDVLNKGLPEEREKKQKRGRETSENDSKNRKKSKTRADPAPAPKQGQKQGGGKPKAEKSGYPAWMTEKDKEAAAARKARFATA</sequence>
<dbReference type="InterPro" id="IPR040746">
    <property type="entry name" value="THO1_MOS11_C"/>
</dbReference>
<dbReference type="InterPro" id="IPR003034">
    <property type="entry name" value="SAP_dom"/>
</dbReference>
<dbReference type="InterPro" id="IPR036361">
    <property type="entry name" value="SAP_dom_sf"/>
</dbReference>
<evidence type="ECO:0000313" key="6">
    <source>
        <dbReference type="Proteomes" id="UP001056384"/>
    </source>
</evidence>
<dbReference type="PROSITE" id="PS50800">
    <property type="entry name" value="SAP"/>
    <property type="match status" value="1"/>
</dbReference>
<gene>
    <name evidence="5" type="ORF">Slin15195_G015850</name>
</gene>
<feature type="region of interest" description="Disordered" evidence="3">
    <location>
        <begin position="174"/>
        <end position="267"/>
    </location>
</feature>
<dbReference type="Proteomes" id="UP001056384">
    <property type="component" value="Chromosome 1"/>
</dbReference>
<dbReference type="EMBL" id="CP099418">
    <property type="protein sequence ID" value="USW48266.1"/>
    <property type="molecule type" value="Genomic_DNA"/>
</dbReference>
<dbReference type="AlphaFoldDB" id="A0A9Q9AP51"/>
<dbReference type="GO" id="GO:0005634">
    <property type="term" value="C:nucleus"/>
    <property type="evidence" value="ECO:0007669"/>
    <property type="project" value="TreeGrafter"/>
</dbReference>
<dbReference type="InterPro" id="IPR052240">
    <property type="entry name" value="SAP_domain_ribonucleoprotein"/>
</dbReference>
<dbReference type="OrthoDB" id="445357at2759"/>
<dbReference type="PANTHER" id="PTHR46551">
    <property type="entry name" value="SAP DOMAIN-CONTAINING RIBONUCLEOPROTEIN"/>
    <property type="match status" value="1"/>
</dbReference>
<feature type="compositionally biased region" description="Basic and acidic residues" evidence="3">
    <location>
        <begin position="124"/>
        <end position="137"/>
    </location>
</feature>
<reference evidence="5" key="1">
    <citation type="submission" date="2022-06" db="EMBL/GenBank/DDBJ databases">
        <title>Complete genome sequences of two strains of the flax pathogen Septoria linicola.</title>
        <authorList>
            <person name="Lapalu N."/>
            <person name="Simon A."/>
            <person name="Demenou B."/>
            <person name="Paumier D."/>
            <person name="Guillot M.-P."/>
            <person name="Gout L."/>
            <person name="Valade R."/>
        </authorList>
    </citation>
    <scope>NUCLEOTIDE SEQUENCE</scope>
    <source>
        <strain evidence="5">SE15195</strain>
    </source>
</reference>
<dbReference type="Pfam" id="PF18592">
    <property type="entry name" value="Tho1_MOS11_C"/>
    <property type="match status" value="1"/>
</dbReference>
<dbReference type="GO" id="GO:0016973">
    <property type="term" value="P:poly(A)+ mRNA export from nucleus"/>
    <property type="evidence" value="ECO:0007669"/>
    <property type="project" value="TreeGrafter"/>
</dbReference>
<organism evidence="5 6">
    <name type="scientific">Septoria linicola</name>
    <dbReference type="NCBI Taxonomy" id="215465"/>
    <lineage>
        <taxon>Eukaryota</taxon>
        <taxon>Fungi</taxon>
        <taxon>Dikarya</taxon>
        <taxon>Ascomycota</taxon>
        <taxon>Pezizomycotina</taxon>
        <taxon>Dothideomycetes</taxon>
        <taxon>Dothideomycetidae</taxon>
        <taxon>Mycosphaerellales</taxon>
        <taxon>Mycosphaerellaceae</taxon>
        <taxon>Septoria</taxon>
    </lineage>
</organism>
<evidence type="ECO:0000259" key="4">
    <source>
        <dbReference type="PROSITE" id="PS50800"/>
    </source>
</evidence>
<evidence type="ECO:0000256" key="2">
    <source>
        <dbReference type="ARBA" id="ARBA00046328"/>
    </source>
</evidence>
<accession>A0A9Q9AP51</accession>
<proteinExistence type="inferred from homology"/>
<feature type="compositionally biased region" description="Acidic residues" evidence="3">
    <location>
        <begin position="53"/>
        <end position="64"/>
    </location>
</feature>